<dbReference type="PRINTS" id="PR00793">
    <property type="entry name" value="PROAMNOPTASE"/>
</dbReference>
<gene>
    <name evidence="4" type="ORF">CUU66_20585</name>
</gene>
<dbReference type="PANTHER" id="PTHR43798:SF31">
    <property type="entry name" value="AB HYDROLASE SUPERFAMILY PROTEIN YCLE"/>
    <property type="match status" value="1"/>
</dbReference>
<dbReference type="RefSeq" id="WP_101645270.1">
    <property type="nucleotide sequence ID" value="NZ_PGUY01000068.1"/>
</dbReference>
<accession>A0A2N5M186</accession>
<comment type="caution">
    <text evidence="4">The sequence shown here is derived from an EMBL/GenBank/DDBJ whole genome shotgun (WGS) entry which is preliminary data.</text>
</comment>
<dbReference type="InterPro" id="IPR000073">
    <property type="entry name" value="AB_hydrolase_1"/>
</dbReference>
<dbReference type="Proteomes" id="UP000234748">
    <property type="component" value="Unassembled WGS sequence"/>
</dbReference>
<dbReference type="OrthoDB" id="9775557at2"/>
<dbReference type="PRINTS" id="PR00111">
    <property type="entry name" value="ABHYDROLASE"/>
</dbReference>
<dbReference type="InterPro" id="IPR050266">
    <property type="entry name" value="AB_hydrolase_sf"/>
</dbReference>
<evidence type="ECO:0000256" key="1">
    <source>
        <dbReference type="ARBA" id="ARBA00010088"/>
    </source>
</evidence>
<dbReference type="SUPFAM" id="SSF53474">
    <property type="entry name" value="alpha/beta-Hydrolases"/>
    <property type="match status" value="1"/>
</dbReference>
<dbReference type="PANTHER" id="PTHR43798">
    <property type="entry name" value="MONOACYLGLYCEROL LIPASE"/>
    <property type="match status" value="1"/>
</dbReference>
<protein>
    <submittedName>
        <fullName evidence="4">Alpha/beta hydrolase</fullName>
    </submittedName>
</protein>
<reference evidence="4 5" key="1">
    <citation type="submission" date="2017-11" db="EMBL/GenBank/DDBJ databases">
        <title>Comparitive Functional Genomics of Dry Heat Resistant strains isolated from the Viking Spacecraft.</title>
        <authorList>
            <person name="Seuylemezian A."/>
            <person name="Cooper K."/>
            <person name="Vaishampayan P."/>
        </authorList>
    </citation>
    <scope>NUCLEOTIDE SEQUENCE [LARGE SCALE GENOMIC DNA]</scope>
    <source>
        <strain evidence="4 5">V1-29</strain>
    </source>
</reference>
<dbReference type="GO" id="GO:0006508">
    <property type="term" value="P:proteolysis"/>
    <property type="evidence" value="ECO:0007669"/>
    <property type="project" value="InterPro"/>
</dbReference>
<name>A0A2N5M186_9BACI</name>
<comment type="similarity">
    <text evidence="1">Belongs to the peptidase S33 family.</text>
</comment>
<evidence type="ECO:0000259" key="3">
    <source>
        <dbReference type="Pfam" id="PF00561"/>
    </source>
</evidence>
<keyword evidence="5" id="KW-1185">Reference proteome</keyword>
<dbReference type="Gene3D" id="3.40.50.1820">
    <property type="entry name" value="alpha/beta hydrolase"/>
    <property type="match status" value="1"/>
</dbReference>
<dbReference type="AlphaFoldDB" id="A0A2N5M186"/>
<sequence length="287" mass="33065">MENYLLDVDGQKVSYYEEGKSEKPTIVLLHGLAGSSRYSFFELSKILSAHFHIIAIDQPGHGASTSFNNEEDYLFSMLAKWYEKVFDSLLNKPFYILGHSWGADAALHYTKNFPAKVKGVILLDGGFTFPEFQEEMTFLKAYNGWDSYIDNAVYNTWEDIVSEYKTYTTRWNANIEQSLNSIFIKKEKYELLASKFTILSIIKAFFEEPFSHTYPFIKSPILLLHATEPEELLEAREKGISQLRADIKDATIISLSNTGHMVQWDKPDEVCSEIIEWVKDIEEGHYS</sequence>
<dbReference type="GO" id="GO:0004177">
    <property type="term" value="F:aminopeptidase activity"/>
    <property type="evidence" value="ECO:0007669"/>
    <property type="project" value="UniProtKB-EC"/>
</dbReference>
<dbReference type="InterPro" id="IPR029058">
    <property type="entry name" value="AB_hydrolase_fold"/>
</dbReference>
<feature type="domain" description="AB hydrolase-1" evidence="3">
    <location>
        <begin position="24"/>
        <end position="267"/>
    </location>
</feature>
<dbReference type="GO" id="GO:0016020">
    <property type="term" value="C:membrane"/>
    <property type="evidence" value="ECO:0007669"/>
    <property type="project" value="TreeGrafter"/>
</dbReference>
<evidence type="ECO:0000256" key="2">
    <source>
        <dbReference type="ARBA" id="ARBA00022801"/>
    </source>
</evidence>
<dbReference type="EMBL" id="PGUY01000068">
    <property type="protein sequence ID" value="PLT28053.1"/>
    <property type="molecule type" value="Genomic_DNA"/>
</dbReference>
<proteinExistence type="inferred from homology"/>
<dbReference type="Pfam" id="PF00561">
    <property type="entry name" value="Abhydrolase_1"/>
    <property type="match status" value="1"/>
</dbReference>
<evidence type="ECO:0000313" key="5">
    <source>
        <dbReference type="Proteomes" id="UP000234748"/>
    </source>
</evidence>
<organism evidence="4 5">
    <name type="scientific">Peribacillus deserti</name>
    <dbReference type="NCBI Taxonomy" id="673318"/>
    <lineage>
        <taxon>Bacteria</taxon>
        <taxon>Bacillati</taxon>
        <taxon>Bacillota</taxon>
        <taxon>Bacilli</taxon>
        <taxon>Bacillales</taxon>
        <taxon>Bacillaceae</taxon>
        <taxon>Peribacillus</taxon>
    </lineage>
</organism>
<keyword evidence="2 4" id="KW-0378">Hydrolase</keyword>
<evidence type="ECO:0000313" key="4">
    <source>
        <dbReference type="EMBL" id="PLT28053.1"/>
    </source>
</evidence>
<dbReference type="InterPro" id="IPR002410">
    <property type="entry name" value="Peptidase_S33"/>
</dbReference>